<evidence type="ECO:0000256" key="3">
    <source>
        <dbReference type="ARBA" id="ARBA00022824"/>
    </source>
</evidence>
<keyword evidence="8" id="KW-1185">Reference proteome</keyword>
<dbReference type="GO" id="GO:0005789">
    <property type="term" value="C:endoplasmic reticulum membrane"/>
    <property type="evidence" value="ECO:0007669"/>
    <property type="project" value="UniProtKB-SubCell"/>
</dbReference>
<dbReference type="PANTHER" id="PTHR31394:SF1">
    <property type="entry name" value="TRANSMEMBRANE PROTEIN 199"/>
    <property type="match status" value="1"/>
</dbReference>
<dbReference type="InterPro" id="IPR021013">
    <property type="entry name" value="ATPase_Vma12"/>
</dbReference>
<feature type="transmembrane region" description="Helical" evidence="6">
    <location>
        <begin position="162"/>
        <end position="182"/>
    </location>
</feature>
<keyword evidence="2 6" id="KW-0812">Transmembrane</keyword>
<keyword evidence="3" id="KW-0256">Endoplasmic reticulum</keyword>
<feature type="transmembrane region" description="Helical" evidence="6">
    <location>
        <begin position="132"/>
        <end position="150"/>
    </location>
</feature>
<name>A0A9Q0LAJ1_ANAIG</name>
<evidence type="ECO:0000256" key="4">
    <source>
        <dbReference type="ARBA" id="ARBA00022989"/>
    </source>
</evidence>
<dbReference type="GO" id="GO:0070072">
    <property type="term" value="P:vacuolar proton-transporting V-type ATPase complex assembly"/>
    <property type="evidence" value="ECO:0007669"/>
    <property type="project" value="InterPro"/>
</dbReference>
<sequence>MKTNFSVTKEIQNAIDLINLNNQNEEKFLEIKETISFEKIIELSEELKKISKIKLIPNTKIWVHELIENSTIIFEKKEEPKKEESETMKKIREQYQNQLYNQMVQDLNVPLFYNKHLEKTDNFGKAFAEMSIGLDSGISVLVVGIFVGFGSKFFTDDPSKPYIFGLITALILIIVFFLLFLIRSRKKKRLKRRRRKTNLKNQK</sequence>
<dbReference type="AlphaFoldDB" id="A0A9Q0LAJ1"/>
<keyword evidence="4 6" id="KW-1133">Transmembrane helix</keyword>
<comment type="caution">
    <text evidence="7">The sequence shown here is derived from an EMBL/GenBank/DDBJ whole genome shotgun (WGS) entry which is preliminary data.</text>
</comment>
<comment type="subcellular location">
    <subcellularLocation>
        <location evidence="1">Endoplasmic reticulum membrane</location>
        <topology evidence="1">Multi-pass membrane protein</topology>
    </subcellularLocation>
</comment>
<evidence type="ECO:0000256" key="6">
    <source>
        <dbReference type="SAM" id="Phobius"/>
    </source>
</evidence>
<accession>A0A9Q0LAJ1</accession>
<protein>
    <submittedName>
        <fullName evidence="7">Transmembrane protein</fullName>
    </submittedName>
</protein>
<dbReference type="EMBL" id="JAPDFW010000121">
    <property type="protein sequence ID" value="KAJ5068033.1"/>
    <property type="molecule type" value="Genomic_DNA"/>
</dbReference>
<evidence type="ECO:0000313" key="7">
    <source>
        <dbReference type="EMBL" id="KAJ5068033.1"/>
    </source>
</evidence>
<reference evidence="7" key="1">
    <citation type="submission" date="2022-10" db="EMBL/GenBank/DDBJ databases">
        <title>Novel sulphate-reducing endosymbionts in the free-living metamonad Anaeramoeba.</title>
        <authorList>
            <person name="Jerlstrom-Hultqvist J."/>
            <person name="Cepicka I."/>
            <person name="Gallot-Lavallee L."/>
            <person name="Salas-Leiva D."/>
            <person name="Curtis B.A."/>
            <person name="Zahonova K."/>
            <person name="Pipaliya S."/>
            <person name="Dacks J."/>
            <person name="Roger A.J."/>
        </authorList>
    </citation>
    <scope>NUCLEOTIDE SEQUENCE</scope>
    <source>
        <strain evidence="7">BMAN</strain>
    </source>
</reference>
<organism evidence="7 8">
    <name type="scientific">Anaeramoeba ignava</name>
    <name type="common">Anaerobic marine amoeba</name>
    <dbReference type="NCBI Taxonomy" id="1746090"/>
    <lineage>
        <taxon>Eukaryota</taxon>
        <taxon>Metamonada</taxon>
        <taxon>Anaeramoebidae</taxon>
        <taxon>Anaeramoeba</taxon>
    </lineage>
</organism>
<evidence type="ECO:0000256" key="2">
    <source>
        <dbReference type="ARBA" id="ARBA00022692"/>
    </source>
</evidence>
<proteinExistence type="predicted"/>
<keyword evidence="5 6" id="KW-0472">Membrane</keyword>
<evidence type="ECO:0000256" key="1">
    <source>
        <dbReference type="ARBA" id="ARBA00004477"/>
    </source>
</evidence>
<evidence type="ECO:0000313" key="8">
    <source>
        <dbReference type="Proteomes" id="UP001149090"/>
    </source>
</evidence>
<gene>
    <name evidence="7" type="ORF">M0811_12619</name>
</gene>
<dbReference type="Proteomes" id="UP001149090">
    <property type="component" value="Unassembled WGS sequence"/>
</dbReference>
<evidence type="ECO:0000256" key="5">
    <source>
        <dbReference type="ARBA" id="ARBA00023136"/>
    </source>
</evidence>
<dbReference type="PANTHER" id="PTHR31394">
    <property type="entry name" value="TRANSMEMBRANE PROTEIN 199"/>
    <property type="match status" value="1"/>
</dbReference>